<dbReference type="PRINTS" id="PR00420">
    <property type="entry name" value="RNGMNOXGNASE"/>
</dbReference>
<dbReference type="EMBL" id="JARAWP010000030">
    <property type="protein sequence ID" value="MDX3023903.1"/>
    <property type="molecule type" value="Genomic_DNA"/>
</dbReference>
<dbReference type="Pfam" id="PF01494">
    <property type="entry name" value="FAD_binding_3"/>
    <property type="match status" value="1"/>
</dbReference>
<dbReference type="PANTHER" id="PTHR43004">
    <property type="entry name" value="TRK SYSTEM POTASSIUM UPTAKE PROTEIN"/>
    <property type="match status" value="1"/>
</dbReference>
<dbReference type="GeneID" id="69806620"/>
<sequence>MDTDVVVAGAGPVGLMLACELRLQGIDTVVIERLPEPADDNRAQALHGRTVPTLDRRGLLPRFRAAERELNGGGSDSHRKRPLPKGHFAGITGLRPAAPDADPEVPPVVFVPQYVTTRLLTERAAQLGVTLYRGSAITSVEQDPDGVTVRTDGGAAPELLRARYLVGCDGARSLVRRQAGVAFSGTDATLSTLAAEVRLGDLTDIPTGWHRTPQGCTVISPHPEGGHSRVVVIDFAGPDPDREAPVTLDELRDRAAQILGRKLVMSDLRTAQRYGDAARLADRYRVRRVFLAGDAAHIHYPVGGQGLNIGLQDAVNLGWKLAGQVRGWAPENLLDTYHSERYPVAAAVLTHTRAQVALLSPGPRIDALREVFTELIALEEVSGHLSGRMSAADVRYDMGATEPDPLTGQFAPSLRLETPQGSRRLADLMHGGRPVLLDLTDPADPDPARPGAAAAPWADRVDVHTGRCTTHPGYGAVLIRPDGYVAWASDPEDAPDWVAKDLQDTLLRWFGAPGGRPSR</sequence>
<keyword evidence="7" id="KW-1185">Reference proteome</keyword>
<dbReference type="Gene3D" id="3.40.30.120">
    <property type="match status" value="1"/>
</dbReference>
<evidence type="ECO:0000313" key="5">
    <source>
        <dbReference type="EMBL" id="MDX2959055.1"/>
    </source>
</evidence>
<proteinExistence type="predicted"/>
<feature type="domain" description="FAD-binding" evidence="4">
    <location>
        <begin position="2"/>
        <end position="350"/>
    </location>
</feature>
<dbReference type="GO" id="GO:0016709">
    <property type="term" value="F:oxidoreductase activity, acting on paired donors, with incorporation or reduction of molecular oxygen, NAD(P)H as one donor, and incorporation of one atom of oxygen"/>
    <property type="evidence" value="ECO:0007669"/>
    <property type="project" value="UniProtKB-ARBA"/>
</dbReference>
<accession>A0AAP6B6G5</accession>
<dbReference type="InterPro" id="IPR036188">
    <property type="entry name" value="FAD/NAD-bd_sf"/>
</dbReference>
<dbReference type="Proteomes" id="UP001282288">
    <property type="component" value="Unassembled WGS sequence"/>
</dbReference>
<keyword evidence="5" id="KW-0503">Monooxygenase</keyword>
<dbReference type="EMBL" id="JARAWC010000003">
    <property type="protein sequence ID" value="MDX2959055.1"/>
    <property type="molecule type" value="Genomic_DNA"/>
</dbReference>
<dbReference type="AlphaFoldDB" id="A0AAP6B6G5"/>
<dbReference type="InterPro" id="IPR002938">
    <property type="entry name" value="FAD-bd"/>
</dbReference>
<dbReference type="Gene3D" id="3.30.70.2450">
    <property type="match status" value="1"/>
</dbReference>
<dbReference type="Gene3D" id="3.50.50.60">
    <property type="entry name" value="FAD/NAD(P)-binding domain"/>
    <property type="match status" value="1"/>
</dbReference>
<dbReference type="PANTHER" id="PTHR43004:SF19">
    <property type="entry name" value="BINDING MONOOXYGENASE, PUTATIVE (JCVI)-RELATED"/>
    <property type="match status" value="1"/>
</dbReference>
<dbReference type="RefSeq" id="WP_029184577.1">
    <property type="nucleotide sequence ID" value="NZ_CP122369.1"/>
</dbReference>
<protein>
    <submittedName>
        <fullName evidence="5">FAD-dependent monooxygenase</fullName>
    </submittedName>
</protein>
<evidence type="ECO:0000313" key="7">
    <source>
        <dbReference type="Proteomes" id="UP001272987"/>
    </source>
</evidence>
<reference evidence="5 7" key="1">
    <citation type="journal article" date="2023" name="Microb. Genom.">
        <title>Mesoterricola silvestris gen. nov., sp. nov., Mesoterricola sediminis sp. nov., Geothrix oryzae sp. nov., Geothrix edaphica sp. nov., Geothrix rubra sp. nov., and Geothrix limicola sp. nov., six novel members of Acidobacteriota isolated from soils.</title>
        <authorList>
            <person name="Weisberg A.J."/>
            <person name="Pearce E."/>
            <person name="Kramer C.G."/>
            <person name="Chang J.H."/>
            <person name="Clarke C.R."/>
        </authorList>
    </citation>
    <scope>NUCLEOTIDE SEQUENCE</scope>
    <source>
        <strain evidence="6 7">NB05-1H</strain>
        <strain evidence="5">NRRL_B-16521</strain>
    </source>
</reference>
<dbReference type="InterPro" id="IPR050641">
    <property type="entry name" value="RIFMO-like"/>
</dbReference>
<dbReference type="Pfam" id="PF21274">
    <property type="entry name" value="Rng_hyd_C"/>
    <property type="match status" value="1"/>
</dbReference>
<comment type="caution">
    <text evidence="5">The sequence shown here is derived from an EMBL/GenBank/DDBJ whole genome shotgun (WGS) entry which is preliminary data.</text>
</comment>
<dbReference type="GO" id="GO:0071949">
    <property type="term" value="F:FAD binding"/>
    <property type="evidence" value="ECO:0007669"/>
    <property type="project" value="InterPro"/>
</dbReference>
<evidence type="ECO:0000313" key="8">
    <source>
        <dbReference type="Proteomes" id="UP001282288"/>
    </source>
</evidence>
<comment type="cofactor">
    <cofactor evidence="1">
        <name>FAD</name>
        <dbReference type="ChEBI" id="CHEBI:57692"/>
    </cofactor>
</comment>
<keyword evidence="2" id="KW-0285">Flavoprotein</keyword>
<keyword evidence="3" id="KW-0274">FAD</keyword>
<organism evidence="5 8">
    <name type="scientific">Streptomyces acidiscabies</name>
    <dbReference type="NCBI Taxonomy" id="42234"/>
    <lineage>
        <taxon>Bacteria</taxon>
        <taxon>Bacillati</taxon>
        <taxon>Actinomycetota</taxon>
        <taxon>Actinomycetes</taxon>
        <taxon>Kitasatosporales</taxon>
        <taxon>Streptomycetaceae</taxon>
        <taxon>Streptomyces</taxon>
    </lineage>
</organism>
<keyword evidence="5" id="KW-0560">Oxidoreductase</keyword>
<name>A0AAP6B6G5_9ACTN</name>
<dbReference type="Proteomes" id="UP001272987">
    <property type="component" value="Unassembled WGS sequence"/>
</dbReference>
<evidence type="ECO:0000256" key="1">
    <source>
        <dbReference type="ARBA" id="ARBA00001974"/>
    </source>
</evidence>
<gene>
    <name evidence="5" type="ORF">PV399_04870</name>
    <name evidence="6" type="ORF">PV666_39435</name>
</gene>
<evidence type="ECO:0000256" key="3">
    <source>
        <dbReference type="ARBA" id="ARBA00022827"/>
    </source>
</evidence>
<evidence type="ECO:0000259" key="4">
    <source>
        <dbReference type="Pfam" id="PF01494"/>
    </source>
</evidence>
<evidence type="ECO:0000313" key="6">
    <source>
        <dbReference type="EMBL" id="MDX3023903.1"/>
    </source>
</evidence>
<dbReference type="SUPFAM" id="SSF51905">
    <property type="entry name" value="FAD/NAD(P)-binding domain"/>
    <property type="match status" value="1"/>
</dbReference>
<evidence type="ECO:0000256" key="2">
    <source>
        <dbReference type="ARBA" id="ARBA00022630"/>
    </source>
</evidence>